<gene>
    <name evidence="1" type="ORF">HELGO_WM6617</name>
</gene>
<accession>A0A6S6TQQ3</accession>
<sequence length="91" mass="10568">MTESRHALISHLQDRVRDGQPPSALLNHMALDLDIKDQVELMKYFVEAFDLTLGEVTAIGAWWYEDEREMNDTDIDFYISPLLKGWLENNA</sequence>
<dbReference type="AlphaFoldDB" id="A0A6S6TQQ3"/>
<evidence type="ECO:0000313" key="1">
    <source>
        <dbReference type="EMBL" id="CAA6823192.1"/>
    </source>
</evidence>
<reference evidence="1" key="1">
    <citation type="submission" date="2020-01" db="EMBL/GenBank/DDBJ databases">
        <authorList>
            <person name="Meier V. D."/>
            <person name="Meier V D."/>
        </authorList>
    </citation>
    <scope>NUCLEOTIDE SEQUENCE</scope>
    <source>
        <strain evidence="1">HLG_WM_MAG_07</strain>
    </source>
</reference>
<protein>
    <submittedName>
        <fullName evidence="1">Uncharacterized protein</fullName>
    </submittedName>
</protein>
<name>A0A6S6TQQ3_9GAMM</name>
<organism evidence="1">
    <name type="scientific">uncultured Thiotrichaceae bacterium</name>
    <dbReference type="NCBI Taxonomy" id="298394"/>
    <lineage>
        <taxon>Bacteria</taxon>
        <taxon>Pseudomonadati</taxon>
        <taxon>Pseudomonadota</taxon>
        <taxon>Gammaproteobacteria</taxon>
        <taxon>Thiotrichales</taxon>
        <taxon>Thiotrichaceae</taxon>
        <taxon>environmental samples</taxon>
    </lineage>
</organism>
<dbReference type="EMBL" id="CACVAY010000112">
    <property type="protein sequence ID" value="CAA6823192.1"/>
    <property type="molecule type" value="Genomic_DNA"/>
</dbReference>
<proteinExistence type="predicted"/>